<protein>
    <submittedName>
        <fullName evidence="1">Uncharacterized protein</fullName>
    </submittedName>
</protein>
<dbReference type="AlphaFoldDB" id="S3CQ12"/>
<evidence type="ECO:0000313" key="2">
    <source>
        <dbReference type="Proteomes" id="UP000016922"/>
    </source>
</evidence>
<sequence>MSYHHSTPSPTFTPLELETLKQMLLDAHLIRAPTSPALTPSQTQTALHHCIHSFIAIYPHHYALTPSSLRVFVRQNSAFFAQPRSRQQIDAARATLADIQRATKKLAAHNANLGTAQGEAREYREVVDAAEVLMGLHFEDAFLSVKRAEEIRLWSEGVRVSVEGSDW</sequence>
<dbReference type="EMBL" id="KE145368">
    <property type="protein sequence ID" value="EPE28577.1"/>
    <property type="molecule type" value="Genomic_DNA"/>
</dbReference>
<gene>
    <name evidence="1" type="ORF">GLAREA_09698</name>
</gene>
<evidence type="ECO:0000313" key="1">
    <source>
        <dbReference type="EMBL" id="EPE28577.1"/>
    </source>
</evidence>
<reference evidence="1 2" key="1">
    <citation type="journal article" date="2013" name="BMC Genomics">
        <title>Genomics-driven discovery of the pneumocandin biosynthetic gene cluster in the fungus Glarea lozoyensis.</title>
        <authorList>
            <person name="Chen L."/>
            <person name="Yue Q."/>
            <person name="Zhang X."/>
            <person name="Xiang M."/>
            <person name="Wang C."/>
            <person name="Li S."/>
            <person name="Che Y."/>
            <person name="Ortiz-Lopez F.J."/>
            <person name="Bills G.F."/>
            <person name="Liu X."/>
            <person name="An Z."/>
        </authorList>
    </citation>
    <scope>NUCLEOTIDE SEQUENCE [LARGE SCALE GENOMIC DNA]</scope>
    <source>
        <strain evidence="2">ATCC 20868 / MF5171</strain>
    </source>
</reference>
<accession>S3CQ12</accession>
<dbReference type="KEGG" id="glz:GLAREA_09698"/>
<dbReference type="GeneID" id="19468745"/>
<keyword evidence="2" id="KW-1185">Reference proteome</keyword>
<dbReference type="HOGENOM" id="CLU_1652317_0_0_1"/>
<dbReference type="RefSeq" id="XP_008084485.1">
    <property type="nucleotide sequence ID" value="XM_008086294.1"/>
</dbReference>
<proteinExistence type="predicted"/>
<name>S3CQ12_GLAL2</name>
<organism evidence="1 2">
    <name type="scientific">Glarea lozoyensis (strain ATCC 20868 / MF5171)</name>
    <dbReference type="NCBI Taxonomy" id="1116229"/>
    <lineage>
        <taxon>Eukaryota</taxon>
        <taxon>Fungi</taxon>
        <taxon>Dikarya</taxon>
        <taxon>Ascomycota</taxon>
        <taxon>Pezizomycotina</taxon>
        <taxon>Leotiomycetes</taxon>
        <taxon>Helotiales</taxon>
        <taxon>Helotiaceae</taxon>
        <taxon>Glarea</taxon>
    </lineage>
</organism>
<dbReference type="Proteomes" id="UP000016922">
    <property type="component" value="Unassembled WGS sequence"/>
</dbReference>
<dbReference type="OrthoDB" id="10282517at2759"/>